<evidence type="ECO:0000256" key="7">
    <source>
        <dbReference type="RuleBase" id="RU003930"/>
    </source>
</evidence>
<dbReference type="Proteomes" id="UP000325155">
    <property type="component" value="Chromosome"/>
</dbReference>
<dbReference type="InterPro" id="IPR022803">
    <property type="entry name" value="Ribosomal_uL5_dom_sf"/>
</dbReference>
<proteinExistence type="inferred from homology"/>
<dbReference type="GO" id="GO:0006412">
    <property type="term" value="P:translation"/>
    <property type="evidence" value="ECO:0007669"/>
    <property type="project" value="InterPro"/>
</dbReference>
<dbReference type="GO" id="GO:1990904">
    <property type="term" value="C:ribonucleoprotein complex"/>
    <property type="evidence" value="ECO:0007669"/>
    <property type="project" value="UniProtKB-KW"/>
</dbReference>
<sequence>MNMKHYENFSDIMPTVKSQLSLENDFSVPKLLKVVISAGCGKYLKDPNKIDFIFDQIMKITGQLPVKAKAKKSVAGFSVREGMISGVFVTLRKASMYEFVRRLAYLALPRVRDFHGMSLNAFDGNGNYNLGIKDHTVFFESDSTFSFGLNIALITSASSDADCEVLLKNLWLPFREKVHNV</sequence>
<dbReference type="PIRSF" id="PIRSF002161">
    <property type="entry name" value="Ribosomal_L5"/>
    <property type="match status" value="1"/>
</dbReference>
<evidence type="ECO:0000256" key="6">
    <source>
        <dbReference type="ARBA" id="ARBA00035461"/>
    </source>
</evidence>
<dbReference type="Pfam" id="PF00673">
    <property type="entry name" value="Ribosomal_L5_C"/>
    <property type="match status" value="1"/>
</dbReference>
<keyword evidence="2" id="KW-0694">RNA-binding</keyword>
<keyword evidence="4 7" id="KW-0687">Ribonucleoprotein</keyword>
<keyword evidence="3 7" id="KW-0689">Ribosomal protein</keyword>
<evidence type="ECO:0000259" key="8">
    <source>
        <dbReference type="Pfam" id="PF00281"/>
    </source>
</evidence>
<dbReference type="InterPro" id="IPR031309">
    <property type="entry name" value="Ribosomal_uL5_C"/>
</dbReference>
<dbReference type="GO" id="GO:0005840">
    <property type="term" value="C:ribosome"/>
    <property type="evidence" value="ECO:0007669"/>
    <property type="project" value="UniProtKB-KW"/>
</dbReference>
<dbReference type="AlphaFoldDB" id="A0A5C0UDU6"/>
<gene>
    <name evidence="10" type="primary">rplE</name>
    <name evidence="10" type="ORF">FZC35_02565</name>
</gene>
<evidence type="ECO:0000259" key="9">
    <source>
        <dbReference type="Pfam" id="PF00673"/>
    </source>
</evidence>
<dbReference type="RefSeq" id="WP_148981082.1">
    <property type="nucleotide sequence ID" value="NZ_CP043315.1"/>
</dbReference>
<dbReference type="PANTHER" id="PTHR11994">
    <property type="entry name" value="60S RIBOSOMAL PROTEIN L11-RELATED"/>
    <property type="match status" value="1"/>
</dbReference>
<reference evidence="10 11" key="1">
    <citation type="submission" date="2019-08" db="EMBL/GenBank/DDBJ databases">
        <title>Highly reduced genomes of protist endosymbionts show evolutionary convergence.</title>
        <authorList>
            <person name="George E."/>
            <person name="Husnik F."/>
            <person name="Tashyreva D."/>
            <person name="Prokopchuk G."/>
            <person name="Horak A."/>
            <person name="Kwong W.K."/>
            <person name="Lukes J."/>
            <person name="Keeling P.J."/>
        </authorList>
    </citation>
    <scope>NUCLEOTIDE SEQUENCE [LARGE SCALE GENOMIC DNA]</scope>
    <source>
        <strain evidence="10">1605</strain>
    </source>
</reference>
<dbReference type="KEGG" id="cip:FZC35_02565"/>
<dbReference type="OrthoDB" id="9806626at2"/>
<evidence type="ECO:0000256" key="3">
    <source>
        <dbReference type="ARBA" id="ARBA00022980"/>
    </source>
</evidence>
<keyword evidence="11" id="KW-1185">Reference proteome</keyword>
<evidence type="ECO:0000313" key="10">
    <source>
        <dbReference type="EMBL" id="QEK38235.1"/>
    </source>
</evidence>
<evidence type="ECO:0000256" key="2">
    <source>
        <dbReference type="ARBA" id="ARBA00022555"/>
    </source>
</evidence>
<dbReference type="Gene3D" id="3.30.1440.10">
    <property type="match status" value="1"/>
</dbReference>
<evidence type="ECO:0000256" key="5">
    <source>
        <dbReference type="ARBA" id="ARBA00035245"/>
    </source>
</evidence>
<dbReference type="GO" id="GO:0003735">
    <property type="term" value="F:structural constituent of ribosome"/>
    <property type="evidence" value="ECO:0007669"/>
    <property type="project" value="InterPro"/>
</dbReference>
<dbReference type="InterPro" id="IPR031310">
    <property type="entry name" value="Ribosomal_uL5_N"/>
</dbReference>
<protein>
    <recommendedName>
        <fullName evidence="5">Large ribosomal subunit protein uL5</fullName>
    </recommendedName>
    <alternativeName>
        <fullName evidence="6">50S ribosomal protein L5</fullName>
    </alternativeName>
</protein>
<dbReference type="FunFam" id="3.30.1440.10:FF:000001">
    <property type="entry name" value="50S ribosomal protein L5"/>
    <property type="match status" value="1"/>
</dbReference>
<dbReference type="InterPro" id="IPR002132">
    <property type="entry name" value="Ribosomal_uL5"/>
</dbReference>
<dbReference type="GO" id="GO:0000049">
    <property type="term" value="F:tRNA binding"/>
    <property type="evidence" value="ECO:0007669"/>
    <property type="project" value="UniProtKB-KW"/>
</dbReference>
<comment type="similarity">
    <text evidence="1 7">Belongs to the universal ribosomal protein uL5 family.</text>
</comment>
<evidence type="ECO:0000256" key="4">
    <source>
        <dbReference type="ARBA" id="ARBA00023274"/>
    </source>
</evidence>
<evidence type="ECO:0000256" key="1">
    <source>
        <dbReference type="ARBA" id="ARBA00008553"/>
    </source>
</evidence>
<feature type="domain" description="Large ribosomal subunit protein uL5 N-terminal" evidence="8">
    <location>
        <begin position="26"/>
        <end position="80"/>
    </location>
</feature>
<organism evidence="10 11">
    <name type="scientific">Candidatus Cytomitobacter indipagum</name>
    <dbReference type="NCBI Taxonomy" id="2601575"/>
    <lineage>
        <taxon>Bacteria</taxon>
        <taxon>Pseudomonadati</taxon>
        <taxon>Pseudomonadota</taxon>
        <taxon>Alphaproteobacteria</taxon>
        <taxon>Holosporales</taxon>
        <taxon>Holosporaceae</taxon>
        <taxon>Candidatus Cytomitobacter</taxon>
    </lineage>
</organism>
<dbReference type="EMBL" id="CP043315">
    <property type="protein sequence ID" value="QEK38235.1"/>
    <property type="molecule type" value="Genomic_DNA"/>
</dbReference>
<dbReference type="SUPFAM" id="SSF55282">
    <property type="entry name" value="RL5-like"/>
    <property type="match status" value="1"/>
</dbReference>
<accession>A0A5C0UDU6</accession>
<keyword evidence="2" id="KW-0820">tRNA-binding</keyword>
<evidence type="ECO:0000313" key="11">
    <source>
        <dbReference type="Proteomes" id="UP000325155"/>
    </source>
</evidence>
<feature type="domain" description="Large ribosomal subunit protein uL5 C-terminal" evidence="9">
    <location>
        <begin position="86"/>
        <end position="174"/>
    </location>
</feature>
<dbReference type="Pfam" id="PF00281">
    <property type="entry name" value="Ribosomal_L5"/>
    <property type="match status" value="1"/>
</dbReference>
<name>A0A5C0UDU6_9PROT</name>